<keyword evidence="4" id="KW-0411">Iron-sulfur</keyword>
<sequence>MDNKSAHRLASVRDIDPGKTLCVEVDGREILICHTKKGFFAVDNLCSHAAARLCEGKLKGQKILCPLHGAAFDVRDGSALTRPASTQIDTFPIRVAGDDIILVSDS</sequence>
<dbReference type="CDD" id="cd03528">
    <property type="entry name" value="Rieske_RO_ferredoxin"/>
    <property type="match status" value="1"/>
</dbReference>
<comment type="similarity">
    <text evidence="6">Belongs to the bacterial ring-hydroxylating dioxygenase ferredoxin component family.</text>
</comment>
<proteinExistence type="inferred from homology"/>
<dbReference type="EMBL" id="SHNO01000001">
    <property type="protein sequence ID" value="MCX2976775.1"/>
    <property type="molecule type" value="Genomic_DNA"/>
</dbReference>
<evidence type="ECO:0000256" key="5">
    <source>
        <dbReference type="ARBA" id="ARBA00034078"/>
    </source>
</evidence>
<dbReference type="InterPro" id="IPR017941">
    <property type="entry name" value="Rieske_2Fe-2S"/>
</dbReference>
<evidence type="ECO:0000313" key="9">
    <source>
        <dbReference type="Proteomes" id="UP001143304"/>
    </source>
</evidence>
<evidence type="ECO:0000313" key="8">
    <source>
        <dbReference type="EMBL" id="MCX2976775.1"/>
    </source>
</evidence>
<dbReference type="Proteomes" id="UP001143304">
    <property type="component" value="Unassembled WGS sequence"/>
</dbReference>
<name>A0ABT3T4M4_9GAMM</name>
<dbReference type="Pfam" id="PF00355">
    <property type="entry name" value="Rieske"/>
    <property type="match status" value="1"/>
</dbReference>
<keyword evidence="3" id="KW-0408">Iron</keyword>
<dbReference type="PANTHER" id="PTHR21496:SF0">
    <property type="entry name" value="RIESKE DOMAIN-CONTAINING PROTEIN"/>
    <property type="match status" value="1"/>
</dbReference>
<evidence type="ECO:0000256" key="2">
    <source>
        <dbReference type="ARBA" id="ARBA00022723"/>
    </source>
</evidence>
<evidence type="ECO:0000256" key="4">
    <source>
        <dbReference type="ARBA" id="ARBA00023014"/>
    </source>
</evidence>
<dbReference type="PANTHER" id="PTHR21496">
    <property type="entry name" value="FERREDOXIN-RELATED"/>
    <property type="match status" value="1"/>
</dbReference>
<evidence type="ECO:0000259" key="7">
    <source>
        <dbReference type="PROSITE" id="PS51296"/>
    </source>
</evidence>
<evidence type="ECO:0000256" key="1">
    <source>
        <dbReference type="ARBA" id="ARBA00022714"/>
    </source>
</evidence>
<comment type="cofactor">
    <cofactor evidence="5">
        <name>[2Fe-2S] cluster</name>
        <dbReference type="ChEBI" id="CHEBI:190135"/>
    </cofactor>
</comment>
<feature type="domain" description="Rieske" evidence="7">
    <location>
        <begin position="7"/>
        <end position="102"/>
    </location>
</feature>
<keyword evidence="9" id="KW-1185">Reference proteome</keyword>
<comment type="caution">
    <text evidence="8">The sequence shown here is derived from an EMBL/GenBank/DDBJ whole genome shotgun (WGS) entry which is preliminary data.</text>
</comment>
<dbReference type="PROSITE" id="PS51296">
    <property type="entry name" value="RIESKE"/>
    <property type="match status" value="1"/>
</dbReference>
<accession>A0ABT3T4M4</accession>
<dbReference type="SUPFAM" id="SSF50022">
    <property type="entry name" value="ISP domain"/>
    <property type="match status" value="1"/>
</dbReference>
<gene>
    <name evidence="8" type="ORF">EYC82_05350</name>
</gene>
<keyword evidence="2" id="KW-0479">Metal-binding</keyword>
<dbReference type="InterPro" id="IPR036922">
    <property type="entry name" value="Rieske_2Fe-2S_sf"/>
</dbReference>
<reference evidence="8" key="1">
    <citation type="submission" date="2019-02" db="EMBL/GenBank/DDBJ databases">
        <authorList>
            <person name="Li S.-H."/>
        </authorList>
    </citation>
    <scope>NUCLEOTIDE SEQUENCE</scope>
    <source>
        <strain evidence="8">IMCC11814</strain>
    </source>
</reference>
<evidence type="ECO:0000256" key="3">
    <source>
        <dbReference type="ARBA" id="ARBA00023004"/>
    </source>
</evidence>
<keyword evidence="1" id="KW-0001">2Fe-2S</keyword>
<organism evidence="8 9">
    <name type="scientific">Candidatus Marimicrobium litorale</name>
    <dbReference type="NCBI Taxonomy" id="2518991"/>
    <lineage>
        <taxon>Bacteria</taxon>
        <taxon>Pseudomonadati</taxon>
        <taxon>Pseudomonadota</taxon>
        <taxon>Gammaproteobacteria</taxon>
        <taxon>Cellvibrionales</taxon>
        <taxon>Halieaceae</taxon>
        <taxon>Marimicrobium</taxon>
    </lineage>
</organism>
<protein>
    <submittedName>
        <fullName evidence="8">Non-heme iron oxygenase ferredoxin subunit</fullName>
    </submittedName>
</protein>
<dbReference type="Gene3D" id="2.102.10.10">
    <property type="entry name" value="Rieske [2Fe-2S] iron-sulphur domain"/>
    <property type="match status" value="1"/>
</dbReference>
<evidence type="ECO:0000256" key="6">
    <source>
        <dbReference type="ARBA" id="ARBA00038001"/>
    </source>
</evidence>
<dbReference type="RefSeq" id="WP_279248516.1">
    <property type="nucleotide sequence ID" value="NZ_SHNO01000001.1"/>
</dbReference>